<protein>
    <submittedName>
        <fullName evidence="1">Uncharacterized protein</fullName>
    </submittedName>
</protein>
<reference evidence="1 2" key="1">
    <citation type="journal article" date="2022" name="New Phytol.">
        <title>Ecological generalism drives hyperdiversity of secondary metabolite gene clusters in xylarialean endophytes.</title>
        <authorList>
            <person name="Franco M.E.E."/>
            <person name="Wisecaver J.H."/>
            <person name="Arnold A.E."/>
            <person name="Ju Y.M."/>
            <person name="Slot J.C."/>
            <person name="Ahrendt S."/>
            <person name="Moore L.P."/>
            <person name="Eastman K.E."/>
            <person name="Scott K."/>
            <person name="Konkel Z."/>
            <person name="Mondo S.J."/>
            <person name="Kuo A."/>
            <person name="Hayes R.D."/>
            <person name="Haridas S."/>
            <person name="Andreopoulos B."/>
            <person name="Riley R."/>
            <person name="LaButti K."/>
            <person name="Pangilinan J."/>
            <person name="Lipzen A."/>
            <person name="Amirebrahimi M."/>
            <person name="Yan J."/>
            <person name="Adam C."/>
            <person name="Keymanesh K."/>
            <person name="Ng V."/>
            <person name="Louie K."/>
            <person name="Northen T."/>
            <person name="Drula E."/>
            <person name="Henrissat B."/>
            <person name="Hsieh H.M."/>
            <person name="Youens-Clark K."/>
            <person name="Lutzoni F."/>
            <person name="Miadlikowska J."/>
            <person name="Eastwood D.C."/>
            <person name="Hamelin R.C."/>
            <person name="Grigoriev I.V."/>
            <person name="U'Ren J.M."/>
        </authorList>
    </citation>
    <scope>NUCLEOTIDE SEQUENCE [LARGE SCALE GENOMIC DNA]</scope>
    <source>
        <strain evidence="1 2">CBS 119005</strain>
    </source>
</reference>
<sequence>MRHTITMASKRQSTVKLREAEMNTETDTDCDSPAPSSKNKRRKFQCRKIKSVEVGSLYDILHDSSGSALYVPPFCWTDQHTRLLGRFVQLPPQNTPTPTITKSLSPRTARPETPHKLMEIIGYLDTMMMEGSSHLQQSNSIQALLEVLYPDRLSRTTGELTMRCGSDRYSNAIRCQAMWKCGSGLRSFDSATASTSSLAESLAIGRFTRIMAPYNTPVLAYISRTHLNFMRRNCFRILPFPDGSFNHVIHRLQQIRSRKLIPENPDEDQYILATMIAMAQQHVYAGMFTGLGFAPKDIRVSVITISRDDASFIVYTAVISTAFLNLFRYPDKAPPGDPKITVEYRHVPVWPVLGLKERLGQALGRDIVGDVDLTRIETFDVDESDSNILDKEIDAVSLSSWPSVGLLRNPNTPPRVTPPKRKVLSEVFNKSFSEDRDSADFPSGLLAKRRCLEEGRVGVVR</sequence>
<proteinExistence type="predicted"/>
<dbReference type="Proteomes" id="UP001497700">
    <property type="component" value="Unassembled WGS sequence"/>
</dbReference>
<name>A0ACB9ZAS5_9PEZI</name>
<evidence type="ECO:0000313" key="1">
    <source>
        <dbReference type="EMBL" id="KAI4868852.1"/>
    </source>
</evidence>
<comment type="caution">
    <text evidence="1">The sequence shown here is derived from an EMBL/GenBank/DDBJ whole genome shotgun (WGS) entry which is preliminary data.</text>
</comment>
<evidence type="ECO:0000313" key="2">
    <source>
        <dbReference type="Proteomes" id="UP001497700"/>
    </source>
</evidence>
<gene>
    <name evidence="1" type="ORF">F4820DRAFT_408941</name>
</gene>
<keyword evidence="2" id="KW-1185">Reference proteome</keyword>
<organism evidence="1 2">
    <name type="scientific">Hypoxylon rubiginosum</name>
    <dbReference type="NCBI Taxonomy" id="110542"/>
    <lineage>
        <taxon>Eukaryota</taxon>
        <taxon>Fungi</taxon>
        <taxon>Dikarya</taxon>
        <taxon>Ascomycota</taxon>
        <taxon>Pezizomycotina</taxon>
        <taxon>Sordariomycetes</taxon>
        <taxon>Xylariomycetidae</taxon>
        <taxon>Xylariales</taxon>
        <taxon>Hypoxylaceae</taxon>
        <taxon>Hypoxylon</taxon>
    </lineage>
</organism>
<dbReference type="EMBL" id="MU393435">
    <property type="protein sequence ID" value="KAI4868852.1"/>
    <property type="molecule type" value="Genomic_DNA"/>
</dbReference>
<accession>A0ACB9ZAS5</accession>